<keyword evidence="1" id="KW-0175">Coiled coil</keyword>
<reference evidence="3 4" key="2">
    <citation type="submission" date="2018-11" db="EMBL/GenBank/DDBJ databases">
        <authorList>
            <consortium name="Pathogen Informatics"/>
        </authorList>
    </citation>
    <scope>NUCLEOTIDE SEQUENCE [LARGE SCALE GENOMIC DNA]</scope>
</reference>
<feature type="region of interest" description="Disordered" evidence="2">
    <location>
        <begin position="267"/>
        <end position="318"/>
    </location>
</feature>
<dbReference type="AlphaFoldDB" id="A0A0R3WCY7"/>
<feature type="compositionally biased region" description="Polar residues" evidence="2">
    <location>
        <begin position="337"/>
        <end position="347"/>
    </location>
</feature>
<feature type="compositionally biased region" description="Pro residues" evidence="2">
    <location>
        <begin position="680"/>
        <end position="690"/>
    </location>
</feature>
<dbReference type="Proteomes" id="UP000282613">
    <property type="component" value="Unassembled WGS sequence"/>
</dbReference>
<evidence type="ECO:0000256" key="1">
    <source>
        <dbReference type="SAM" id="Coils"/>
    </source>
</evidence>
<gene>
    <name evidence="3" type="ORF">TASK_LOCUS8602</name>
</gene>
<dbReference type="STRING" id="60517.A0A0R3WCY7"/>
<evidence type="ECO:0000313" key="5">
    <source>
        <dbReference type="WBParaSite" id="TASK_0000860101-mRNA-1"/>
    </source>
</evidence>
<dbReference type="OrthoDB" id="6284286at2759"/>
<feature type="region of interest" description="Disordered" evidence="2">
    <location>
        <begin position="773"/>
        <end position="805"/>
    </location>
</feature>
<protein>
    <submittedName>
        <fullName evidence="5">INCENP_ARK-bind domain-containing protein</fullName>
    </submittedName>
</protein>
<feature type="compositionally biased region" description="Polar residues" evidence="2">
    <location>
        <begin position="193"/>
        <end position="206"/>
    </location>
</feature>
<feature type="region of interest" description="Disordered" evidence="2">
    <location>
        <begin position="144"/>
        <end position="240"/>
    </location>
</feature>
<feature type="compositionally biased region" description="Polar residues" evidence="2">
    <location>
        <begin position="171"/>
        <end position="183"/>
    </location>
</feature>
<reference evidence="5" key="1">
    <citation type="submission" date="2017-02" db="UniProtKB">
        <authorList>
            <consortium name="WormBaseParasite"/>
        </authorList>
    </citation>
    <scope>IDENTIFICATION</scope>
</reference>
<evidence type="ECO:0000313" key="4">
    <source>
        <dbReference type="Proteomes" id="UP000282613"/>
    </source>
</evidence>
<dbReference type="EMBL" id="UYRS01018838">
    <property type="protein sequence ID" value="VDK40639.1"/>
    <property type="molecule type" value="Genomic_DNA"/>
</dbReference>
<keyword evidence="4" id="KW-1185">Reference proteome</keyword>
<feature type="compositionally biased region" description="Low complexity" evidence="2">
    <location>
        <begin position="82"/>
        <end position="92"/>
    </location>
</feature>
<feature type="region of interest" description="Disordered" evidence="2">
    <location>
        <begin position="665"/>
        <end position="713"/>
    </location>
</feature>
<feature type="coiled-coil region" evidence="1">
    <location>
        <begin position="539"/>
        <end position="602"/>
    </location>
</feature>
<feature type="region of interest" description="Disordered" evidence="2">
    <location>
        <begin position="337"/>
        <end position="375"/>
    </location>
</feature>
<name>A0A0R3WCY7_TAEAS</name>
<organism evidence="5">
    <name type="scientific">Taenia asiatica</name>
    <name type="common">Asian tapeworm</name>
    <dbReference type="NCBI Taxonomy" id="60517"/>
    <lineage>
        <taxon>Eukaryota</taxon>
        <taxon>Metazoa</taxon>
        <taxon>Spiralia</taxon>
        <taxon>Lophotrochozoa</taxon>
        <taxon>Platyhelminthes</taxon>
        <taxon>Cestoda</taxon>
        <taxon>Eucestoda</taxon>
        <taxon>Cyclophyllidea</taxon>
        <taxon>Taeniidae</taxon>
        <taxon>Taenia</taxon>
    </lineage>
</organism>
<proteinExistence type="predicted"/>
<evidence type="ECO:0000256" key="2">
    <source>
        <dbReference type="SAM" id="MobiDB-lite"/>
    </source>
</evidence>
<feature type="region of interest" description="Disordered" evidence="2">
    <location>
        <begin position="77"/>
        <end position="106"/>
    </location>
</feature>
<evidence type="ECO:0000313" key="3">
    <source>
        <dbReference type="EMBL" id="VDK40639.1"/>
    </source>
</evidence>
<accession>A0A0R3WCY7</accession>
<feature type="compositionally biased region" description="Pro residues" evidence="2">
    <location>
        <begin position="784"/>
        <end position="805"/>
    </location>
</feature>
<sequence length="805" mass="87413">MYVLGRRISKSVVRMDVEESSEQLLRKLGTLSSDLDTLASKTISKLCQRIQIHVPNFIVPDTLGLIDSEFMLSGLKRRTRATKSTAKSSTRSTRSKRRKLTTSTSSIDVSGWTQSFSLSDAEMRTVPEERSLASITPKLDSVYPVRSKASQSIPEVKPVQGDATEDDTLLAESTTEATQSFRHNSSKGRRSSVRTSSKANKRSLQSLERGRVASSAGRGERLSNVVTKEKNGGSSSKKAKTSAIFVQPLAALESRTVADWSTPVFANVDGNHEDASEGLRGNSSIMTEESDDAVDVPEAQAPKSPARSPKIPPSTVAATTDVTTSAAVSTHAVSVNLASQASSTPATSGYAESRLRHNRNTPRPPGPAKPWLSRLGWGTTAKTPSIVANATNIATVTNMTNSNLSHQSQVSRLSAKASVGMGKLKSAIISNASSVVKNAKPTQVVVNFAPRLPTTSQLKKASCTSKANFQGRKIIAYSAHPLIFRRCNAVNDEKEISTTYRSCTSMSAGALPRRTATGLLQSQSAMKVLPKNVAEDNRRARVMAKIAESEQRHQELMEKRAVEHKAKMKAANEHRMAVRANAEREAKEKQAATTRRMEAERLKLQKIVIKTKVPPPKTAIFANHQRSSQLIKHLPLSSAPTNTAVPAPTTAATSSANYMKNFDLAKVAPPPPAANKSQPPSLPPPPPPSAPRTSPVSYDMGGLLSDYDSDSDNEKRYRKRVIPSWAKFGSSDLVHWVSRMYRGDVTWQKVFRPAENVHFEDSELFHGYKFRTRPRGSSAAWNSPTPPPTSLPPSPPTSSRPKTPS</sequence>
<dbReference type="WBParaSite" id="TASK_0000860101-mRNA-1">
    <property type="protein sequence ID" value="TASK_0000860101-mRNA-1"/>
    <property type="gene ID" value="TASK_0000860101"/>
</dbReference>